<dbReference type="InterPro" id="IPR027417">
    <property type="entry name" value="P-loop_NTPase"/>
</dbReference>
<evidence type="ECO:0000256" key="1">
    <source>
        <dbReference type="ARBA" id="ARBA00001946"/>
    </source>
</evidence>
<dbReference type="PANTHER" id="PTHR11088">
    <property type="entry name" value="TRNA DIMETHYLALLYLTRANSFERASE"/>
    <property type="match status" value="1"/>
</dbReference>
<dbReference type="AlphaFoldDB" id="A0A3A4ZCI3"/>
<evidence type="ECO:0000256" key="2">
    <source>
        <dbReference type="ARBA" id="ARBA00003213"/>
    </source>
</evidence>
<evidence type="ECO:0000256" key="4">
    <source>
        <dbReference type="ARBA" id="ARBA00022679"/>
    </source>
</evidence>
<dbReference type="GO" id="GO:0052381">
    <property type="term" value="F:tRNA dimethylallyltransferase activity"/>
    <property type="evidence" value="ECO:0007669"/>
    <property type="project" value="UniProtKB-UniRule"/>
</dbReference>
<proteinExistence type="inferred from homology"/>
<evidence type="ECO:0000313" key="12">
    <source>
        <dbReference type="Proteomes" id="UP000265540"/>
    </source>
</evidence>
<feature type="site" description="Interaction with substrate tRNA" evidence="10">
    <location>
        <position position="144"/>
    </location>
</feature>
<comment type="caution">
    <text evidence="10">Lacks conserved residue(s) required for the propagation of feature annotation.</text>
</comment>
<dbReference type="Gene3D" id="1.10.287.890">
    <property type="entry name" value="Crystal structure of tRNA isopentenylpyrophosphate transferase (bh2366) domain"/>
    <property type="match status" value="1"/>
</dbReference>
<keyword evidence="8 10" id="KW-0460">Magnesium</keyword>
<dbReference type="EMBL" id="QZJF01000017">
    <property type="protein sequence ID" value="RJR26955.1"/>
    <property type="molecule type" value="Genomic_DNA"/>
</dbReference>
<name>A0A3A4ZCI3_UNCKA</name>
<comment type="caution">
    <text evidence="11">The sequence shown here is derived from an EMBL/GenBank/DDBJ whole genome shotgun (WGS) entry which is preliminary data.</text>
</comment>
<accession>A0A3A4ZCI3</accession>
<keyword evidence="7 10" id="KW-0067">ATP-binding</keyword>
<dbReference type="SUPFAM" id="SSF52540">
    <property type="entry name" value="P-loop containing nucleoside triphosphate hydrolases"/>
    <property type="match status" value="1"/>
</dbReference>
<protein>
    <recommendedName>
        <fullName evidence="10">tRNA dimethylallyltransferase</fullName>
        <ecNumber evidence="10">2.5.1.75</ecNumber>
    </recommendedName>
    <alternativeName>
        <fullName evidence="10">Dimethylallyl diphosphate:tRNA dimethylallyltransferase</fullName>
        <shortName evidence="10">DMAPP:tRNA dimethylallyltransferase</shortName>
        <shortName evidence="10">DMATase</shortName>
    </alternativeName>
    <alternativeName>
        <fullName evidence="10">Isopentenyl-diphosphate:tRNA isopentenyltransferase</fullName>
        <shortName evidence="10">IPP transferase</shortName>
        <shortName evidence="10">IPPT</shortName>
        <shortName evidence="10">IPTase</shortName>
    </alternativeName>
</protein>
<keyword evidence="6 10" id="KW-0547">Nucleotide-binding</keyword>
<keyword evidence="5 10" id="KW-0819">tRNA processing</keyword>
<feature type="site" description="Interaction with substrate tRNA" evidence="10">
    <location>
        <position position="121"/>
    </location>
</feature>
<dbReference type="Gene3D" id="3.40.50.300">
    <property type="entry name" value="P-loop containing nucleotide triphosphate hydrolases"/>
    <property type="match status" value="1"/>
</dbReference>
<feature type="region of interest" description="Interaction with substrate tRNA" evidence="10">
    <location>
        <begin position="43"/>
        <end position="46"/>
    </location>
</feature>
<dbReference type="HAMAP" id="MF_00185">
    <property type="entry name" value="IPP_trans"/>
    <property type="match status" value="1"/>
</dbReference>
<dbReference type="GO" id="GO:0006400">
    <property type="term" value="P:tRNA modification"/>
    <property type="evidence" value="ECO:0007669"/>
    <property type="project" value="TreeGrafter"/>
</dbReference>
<reference evidence="11 12" key="1">
    <citation type="journal article" date="2017" name="ISME J.">
        <title>Energy and carbon metabolisms in a deep terrestrial subsurface fluid microbial community.</title>
        <authorList>
            <person name="Momper L."/>
            <person name="Jungbluth S.P."/>
            <person name="Lee M.D."/>
            <person name="Amend J.P."/>
        </authorList>
    </citation>
    <scope>NUCLEOTIDE SEQUENCE [LARGE SCALE GENOMIC DNA]</scope>
    <source>
        <strain evidence="11">SURF_46</strain>
    </source>
</reference>
<evidence type="ECO:0000256" key="9">
    <source>
        <dbReference type="ARBA" id="ARBA00049563"/>
    </source>
</evidence>
<feature type="binding site" evidence="10">
    <location>
        <begin position="20"/>
        <end position="25"/>
    </location>
    <ligand>
        <name>substrate</name>
    </ligand>
</feature>
<comment type="subunit">
    <text evidence="10">Monomer.</text>
</comment>
<comment type="similarity">
    <text evidence="3 10">Belongs to the IPP transferase family.</text>
</comment>
<comment type="catalytic activity">
    <reaction evidence="9 10">
        <text>adenosine(37) in tRNA + dimethylallyl diphosphate = N(6)-dimethylallyladenosine(37) in tRNA + diphosphate</text>
        <dbReference type="Rhea" id="RHEA:26482"/>
        <dbReference type="Rhea" id="RHEA-COMP:10162"/>
        <dbReference type="Rhea" id="RHEA-COMP:10375"/>
        <dbReference type="ChEBI" id="CHEBI:33019"/>
        <dbReference type="ChEBI" id="CHEBI:57623"/>
        <dbReference type="ChEBI" id="CHEBI:74411"/>
        <dbReference type="ChEBI" id="CHEBI:74415"/>
        <dbReference type="EC" id="2.5.1.75"/>
    </reaction>
</comment>
<dbReference type="PANTHER" id="PTHR11088:SF60">
    <property type="entry name" value="TRNA DIMETHYLALLYLTRANSFERASE"/>
    <property type="match status" value="1"/>
</dbReference>
<dbReference type="InterPro" id="IPR039657">
    <property type="entry name" value="Dimethylallyltransferase"/>
</dbReference>
<evidence type="ECO:0000313" key="11">
    <source>
        <dbReference type="EMBL" id="RJR26955.1"/>
    </source>
</evidence>
<comment type="function">
    <text evidence="2 10">Catalyzes the transfer of a dimethylallyl group onto the adenine at position 37 in tRNAs that read codons beginning with uridine, leading to the formation of N6-(dimethylallyl)adenosine (i(6)A).</text>
</comment>
<keyword evidence="4 10" id="KW-0808">Transferase</keyword>
<comment type="cofactor">
    <cofactor evidence="1 10">
        <name>Mg(2+)</name>
        <dbReference type="ChEBI" id="CHEBI:18420"/>
    </cofactor>
</comment>
<gene>
    <name evidence="10" type="primary">miaA</name>
    <name evidence="11" type="ORF">C4561_04230</name>
</gene>
<feature type="binding site" evidence="10">
    <location>
        <begin position="18"/>
        <end position="25"/>
    </location>
    <ligand>
        <name>ATP</name>
        <dbReference type="ChEBI" id="CHEBI:30616"/>
    </ligand>
</feature>
<sequence length="317" mass="36154">MRITKIYNGKRPIPVIVGPTSSGKTSLALELAKVTEGVIISADSRQIYRGMDIGTGKLPVESDLDVIKGDSLWKLNGIEVWGYDLADPDEYFSAYDYAKFAWRKLEELGSTEKTTFIAGGTGFYADILTGRSKLSEIKPDLELRKTLENESLENLQKKLMSLNPSPMNISDTSNKVRLIRAIERELGPRDVDDPLPFPEFKYVYIGLKAPNDFLYKRADDWLKKIWHNGLIEEVESLIESGYSGSPKLQGLIYKSVLAYLNSYMTEEDAQQRAIFDLHAYVRRQLTWFKRNKNIDWFDISDLPSKEITSIILDKYLS</sequence>
<dbReference type="EC" id="2.5.1.75" evidence="10"/>
<evidence type="ECO:0000256" key="7">
    <source>
        <dbReference type="ARBA" id="ARBA00022840"/>
    </source>
</evidence>
<evidence type="ECO:0000256" key="8">
    <source>
        <dbReference type="ARBA" id="ARBA00022842"/>
    </source>
</evidence>
<dbReference type="Pfam" id="PF01715">
    <property type="entry name" value="IPPT"/>
    <property type="match status" value="1"/>
</dbReference>
<evidence type="ECO:0000256" key="3">
    <source>
        <dbReference type="ARBA" id="ARBA00005842"/>
    </source>
</evidence>
<evidence type="ECO:0000256" key="10">
    <source>
        <dbReference type="HAMAP-Rule" id="MF_00185"/>
    </source>
</evidence>
<dbReference type="InterPro" id="IPR018022">
    <property type="entry name" value="IPT"/>
</dbReference>
<dbReference type="Proteomes" id="UP000265540">
    <property type="component" value="Unassembled WGS sequence"/>
</dbReference>
<organism evidence="11 12">
    <name type="scientific">candidate division WWE3 bacterium</name>
    <dbReference type="NCBI Taxonomy" id="2053526"/>
    <lineage>
        <taxon>Bacteria</taxon>
        <taxon>Katanobacteria</taxon>
    </lineage>
</organism>
<dbReference type="GO" id="GO:0005524">
    <property type="term" value="F:ATP binding"/>
    <property type="evidence" value="ECO:0007669"/>
    <property type="project" value="UniProtKB-UniRule"/>
</dbReference>
<evidence type="ECO:0000256" key="6">
    <source>
        <dbReference type="ARBA" id="ARBA00022741"/>
    </source>
</evidence>
<evidence type="ECO:0000256" key="5">
    <source>
        <dbReference type="ARBA" id="ARBA00022694"/>
    </source>
</evidence>